<dbReference type="PANTHER" id="PTHR33169:SF24">
    <property type="entry name" value="TRANSCRIPTIONAL REGULATOR, PADR FAMILY"/>
    <property type="match status" value="1"/>
</dbReference>
<dbReference type="Proteomes" id="UP000032740">
    <property type="component" value="Chromosome"/>
</dbReference>
<dbReference type="InterPro" id="IPR036390">
    <property type="entry name" value="WH_DNA-bd_sf"/>
</dbReference>
<accession>U4KJL2</accession>
<dbReference type="PANTHER" id="PTHR33169">
    <property type="entry name" value="PADR-FAMILY TRANSCRIPTIONAL REGULATOR"/>
    <property type="match status" value="1"/>
</dbReference>
<evidence type="ECO:0000259" key="1">
    <source>
        <dbReference type="Pfam" id="PF03551"/>
    </source>
</evidence>
<gene>
    <name evidence="2" type="ORF">BN85401270</name>
</gene>
<dbReference type="Pfam" id="PF03551">
    <property type="entry name" value="PadR"/>
    <property type="match status" value="1"/>
</dbReference>
<dbReference type="InterPro" id="IPR005149">
    <property type="entry name" value="Tscrpt_reg_PadR_N"/>
</dbReference>
<sequence>MDIQLKKGLLDTYVLHVLLDGPTYGYELYARVIQDFTISESTLYPIFRRLEKENYVSTYQEEHNGRLRKYYQITELGKVQLKNAISELQDLNKVINKIIIGGLKNE</sequence>
<proteinExistence type="predicted"/>
<evidence type="ECO:0000313" key="3">
    <source>
        <dbReference type="Proteomes" id="UP000032740"/>
    </source>
</evidence>
<dbReference type="RefSeq" id="WP_026654560.1">
    <property type="nucleotide sequence ID" value="NC_022538.1"/>
</dbReference>
<dbReference type="KEGG" id="apal:BN85401270"/>
<dbReference type="STRING" id="1318466.BN85401270"/>
<dbReference type="InterPro" id="IPR052509">
    <property type="entry name" value="Metal_resp_DNA-bind_regulator"/>
</dbReference>
<dbReference type="InterPro" id="IPR036388">
    <property type="entry name" value="WH-like_DNA-bd_sf"/>
</dbReference>
<dbReference type="OrthoDB" id="9808017at2"/>
<organism evidence="2 3">
    <name type="scientific">Alteracholeplasma palmae (strain ATCC 49389 / J233)</name>
    <name type="common">Acholeplasma palmae</name>
    <dbReference type="NCBI Taxonomy" id="1318466"/>
    <lineage>
        <taxon>Bacteria</taxon>
        <taxon>Bacillati</taxon>
        <taxon>Mycoplasmatota</taxon>
        <taxon>Mollicutes</taxon>
        <taxon>Acholeplasmatales</taxon>
        <taxon>Acholeplasmataceae</taxon>
        <taxon>Acholeplasma</taxon>
    </lineage>
</organism>
<dbReference type="Gene3D" id="1.10.10.10">
    <property type="entry name" value="Winged helix-like DNA-binding domain superfamily/Winged helix DNA-binding domain"/>
    <property type="match status" value="1"/>
</dbReference>
<dbReference type="HOGENOM" id="CLU_063440_3_0_14"/>
<feature type="domain" description="Transcription regulator PadR N-terminal" evidence="1">
    <location>
        <begin position="14"/>
        <end position="82"/>
    </location>
</feature>
<dbReference type="AlphaFoldDB" id="U4KJL2"/>
<dbReference type="SUPFAM" id="SSF46785">
    <property type="entry name" value="Winged helix' DNA-binding domain"/>
    <property type="match status" value="1"/>
</dbReference>
<evidence type="ECO:0000313" key="2">
    <source>
        <dbReference type="EMBL" id="CCV63704.1"/>
    </source>
</evidence>
<reference evidence="2 3" key="1">
    <citation type="journal article" date="2013" name="J. Mol. Microbiol. Biotechnol.">
        <title>Analysis of the Complete Genomes of Acholeplasma brassicae , A. palmae and A. laidlawii and Their Comparison to the Obligate Parasites from ' Candidatus Phytoplasma'.</title>
        <authorList>
            <person name="Kube M."/>
            <person name="Siewert C."/>
            <person name="Migdoll A.M."/>
            <person name="Duduk B."/>
            <person name="Holz S."/>
            <person name="Rabus R."/>
            <person name="Seemuller E."/>
            <person name="Mitrovic J."/>
            <person name="Muller I."/>
            <person name="Buttner C."/>
            <person name="Reinhardt R."/>
        </authorList>
    </citation>
    <scope>NUCLEOTIDE SEQUENCE [LARGE SCALE GENOMIC DNA]</scope>
    <source>
        <strain evidence="2 3">J233</strain>
    </source>
</reference>
<protein>
    <submittedName>
        <fullName evidence="2">Transcriptional regulator</fullName>
    </submittedName>
</protein>
<keyword evidence="3" id="KW-1185">Reference proteome</keyword>
<dbReference type="EMBL" id="FO681347">
    <property type="protein sequence ID" value="CCV63704.1"/>
    <property type="molecule type" value="Genomic_DNA"/>
</dbReference>
<name>U4KJL2_ALTPJ</name>